<proteinExistence type="predicted"/>
<dbReference type="PATRIC" id="fig|552518.3.peg.1139"/>
<evidence type="ECO:0000256" key="4">
    <source>
        <dbReference type="ARBA" id="ARBA00023136"/>
    </source>
</evidence>
<dbReference type="PIRSF" id="PIRSF033913">
    <property type="entry name" value="S-S_format_DsbB"/>
    <property type="match status" value="1"/>
</dbReference>
<evidence type="ECO:0000313" key="7">
    <source>
        <dbReference type="Proteomes" id="UP000033774"/>
    </source>
</evidence>
<evidence type="ECO:0000256" key="5">
    <source>
        <dbReference type="SAM" id="Phobius"/>
    </source>
</evidence>
<evidence type="ECO:0000256" key="2">
    <source>
        <dbReference type="ARBA" id="ARBA00022692"/>
    </source>
</evidence>
<evidence type="ECO:0000256" key="3">
    <source>
        <dbReference type="ARBA" id="ARBA00022989"/>
    </source>
</evidence>
<dbReference type="Proteomes" id="UP000033774">
    <property type="component" value="Unassembled WGS sequence"/>
</dbReference>
<dbReference type="SUPFAM" id="SSF158442">
    <property type="entry name" value="DsbB-like"/>
    <property type="match status" value="1"/>
</dbReference>
<dbReference type="Gene3D" id="1.20.1550.10">
    <property type="entry name" value="DsbB-like"/>
    <property type="match status" value="1"/>
</dbReference>
<dbReference type="InterPro" id="IPR023380">
    <property type="entry name" value="DsbB-like_sf"/>
</dbReference>
<reference evidence="6 7" key="1">
    <citation type="submission" date="2015-03" db="EMBL/GenBank/DDBJ databases">
        <title>Draft genome sequence of Elstera litoralis.</title>
        <authorList>
            <person name="Rahalkar M.C."/>
            <person name="Dhakephalkar P.K."/>
            <person name="Pore S.D."/>
            <person name="Arora P."/>
            <person name="Kapse N.G."/>
            <person name="Pandit P.S."/>
        </authorList>
    </citation>
    <scope>NUCLEOTIDE SEQUENCE [LARGE SCALE GENOMIC DNA]</scope>
    <source>
        <strain evidence="6 7">Dia-1</strain>
    </source>
</reference>
<name>A0A0F3IW55_9PROT</name>
<dbReference type="GO" id="GO:0015035">
    <property type="term" value="F:protein-disulfide reductase activity"/>
    <property type="evidence" value="ECO:0007669"/>
    <property type="project" value="InterPro"/>
</dbReference>
<dbReference type="InterPro" id="IPR024199">
    <property type="entry name" value="Uncharacterised_DsbB"/>
</dbReference>
<evidence type="ECO:0000313" key="6">
    <source>
        <dbReference type="EMBL" id="KJV10985.1"/>
    </source>
</evidence>
<keyword evidence="7" id="KW-1185">Reference proteome</keyword>
<comment type="caution">
    <text evidence="6">The sequence shown here is derived from an EMBL/GenBank/DDBJ whole genome shotgun (WGS) entry which is preliminary data.</text>
</comment>
<feature type="transmembrane region" description="Helical" evidence="5">
    <location>
        <begin position="12"/>
        <end position="35"/>
    </location>
</feature>
<feature type="transmembrane region" description="Helical" evidence="5">
    <location>
        <begin position="47"/>
        <end position="64"/>
    </location>
</feature>
<keyword evidence="2 5" id="KW-0812">Transmembrane</keyword>
<keyword evidence="3 5" id="KW-1133">Transmembrane helix</keyword>
<keyword evidence="4 5" id="KW-0472">Membrane</keyword>
<feature type="transmembrane region" description="Helical" evidence="5">
    <location>
        <begin position="76"/>
        <end position="96"/>
    </location>
</feature>
<organism evidence="6 7">
    <name type="scientific">Elstera litoralis</name>
    <dbReference type="NCBI Taxonomy" id="552518"/>
    <lineage>
        <taxon>Bacteria</taxon>
        <taxon>Pseudomonadati</taxon>
        <taxon>Pseudomonadota</taxon>
        <taxon>Alphaproteobacteria</taxon>
        <taxon>Rhodospirillales</taxon>
        <taxon>Rhodospirillaceae</taxon>
        <taxon>Elstera</taxon>
    </lineage>
</organism>
<dbReference type="InterPro" id="IPR003752">
    <property type="entry name" value="DiS_bond_form_DsbB/BdbC"/>
</dbReference>
<dbReference type="GO" id="GO:0006457">
    <property type="term" value="P:protein folding"/>
    <property type="evidence" value="ECO:0007669"/>
    <property type="project" value="InterPro"/>
</dbReference>
<comment type="subcellular location">
    <subcellularLocation>
        <location evidence="1">Membrane</location>
        <topology evidence="1">Multi-pass membrane protein</topology>
    </subcellularLocation>
</comment>
<evidence type="ECO:0008006" key="8">
    <source>
        <dbReference type="Google" id="ProtNLM"/>
    </source>
</evidence>
<accession>A0A0F3IW55</accession>
<feature type="transmembrane region" description="Helical" evidence="5">
    <location>
        <begin position="135"/>
        <end position="161"/>
    </location>
</feature>
<dbReference type="OrthoDB" id="9808637at2"/>
<dbReference type="EMBL" id="LAJY01000021">
    <property type="protein sequence ID" value="KJV10985.1"/>
    <property type="molecule type" value="Genomic_DNA"/>
</dbReference>
<sequence>MASYRSRSRLMPLVILPPLYSGVALAVALISQFWGGLQPCVLCLYQRWPHAVALGLGLLAIFLVRSGLTRSARSLTYLAGLALLVTAGIGAFHMGVEWHWWEGTASCGSTLGAGQSIDQLRTALLATPVVRCDEVAWSFLGISMAGYNFIISGLMGVIVLIRTAQSKA</sequence>
<gene>
    <name evidence="6" type="ORF">VZ95_01360</name>
</gene>
<dbReference type="AlphaFoldDB" id="A0A0F3IW55"/>
<dbReference type="GO" id="GO:0016020">
    <property type="term" value="C:membrane"/>
    <property type="evidence" value="ECO:0007669"/>
    <property type="project" value="UniProtKB-SubCell"/>
</dbReference>
<dbReference type="Pfam" id="PF02600">
    <property type="entry name" value="DsbB"/>
    <property type="match status" value="1"/>
</dbReference>
<dbReference type="RefSeq" id="WP_045774292.1">
    <property type="nucleotide sequence ID" value="NZ_LAJY01000021.1"/>
</dbReference>
<protein>
    <recommendedName>
        <fullName evidence="8">Disulfide bond formation protein DsbB</fullName>
    </recommendedName>
</protein>
<evidence type="ECO:0000256" key="1">
    <source>
        <dbReference type="ARBA" id="ARBA00004141"/>
    </source>
</evidence>